<proteinExistence type="predicted"/>
<name>H3GLB6_PHYRM</name>
<feature type="compositionally biased region" description="Basic and acidic residues" evidence="1">
    <location>
        <begin position="101"/>
        <end position="113"/>
    </location>
</feature>
<evidence type="ECO:0000256" key="1">
    <source>
        <dbReference type="SAM" id="MobiDB-lite"/>
    </source>
</evidence>
<dbReference type="EnsemblProtists" id="Phyra77156">
    <property type="protein sequence ID" value="Phyra77156"/>
    <property type="gene ID" value="Phyra77156"/>
</dbReference>
<dbReference type="InParanoid" id="H3GLB6"/>
<sequence length="184" mass="20398">MDLLDTIRHDVLKQKEEEAVNYFTRVSDFREFVMTQLASDVSVTIKMCCLQQSASIQRESNSGKIIEVLPPAIKRKAPSGLSKKWAKAKTKASTSSQSTADKNEDKDLSMETEGKTEKSVVTFWLVMKAVSPNELSGVNMASRHQLEPDEVPFCSCEPLAGVSETCDENCENRINVFEATASRG</sequence>
<protein>
    <submittedName>
        <fullName evidence="2">Uncharacterized protein</fullName>
    </submittedName>
</protein>
<dbReference type="HOGENOM" id="CLU_1471001_0_0_1"/>
<reference evidence="3" key="1">
    <citation type="journal article" date="2006" name="Science">
        <title>Phytophthora genome sequences uncover evolutionary origins and mechanisms of pathogenesis.</title>
        <authorList>
            <person name="Tyler B.M."/>
            <person name="Tripathy S."/>
            <person name="Zhang X."/>
            <person name="Dehal P."/>
            <person name="Jiang R.H."/>
            <person name="Aerts A."/>
            <person name="Arredondo F.D."/>
            <person name="Baxter L."/>
            <person name="Bensasson D."/>
            <person name="Beynon J.L."/>
            <person name="Chapman J."/>
            <person name="Damasceno C.M."/>
            <person name="Dorrance A.E."/>
            <person name="Dou D."/>
            <person name="Dickerman A.W."/>
            <person name="Dubchak I.L."/>
            <person name="Garbelotto M."/>
            <person name="Gijzen M."/>
            <person name="Gordon S.G."/>
            <person name="Govers F."/>
            <person name="Grunwald N.J."/>
            <person name="Huang W."/>
            <person name="Ivors K.L."/>
            <person name="Jones R.W."/>
            <person name="Kamoun S."/>
            <person name="Krampis K."/>
            <person name="Lamour K.H."/>
            <person name="Lee M.K."/>
            <person name="McDonald W.H."/>
            <person name="Medina M."/>
            <person name="Meijer H.J."/>
            <person name="Nordberg E.K."/>
            <person name="Maclean D.J."/>
            <person name="Ospina-Giraldo M.D."/>
            <person name="Morris P.F."/>
            <person name="Phuntumart V."/>
            <person name="Putnam N.H."/>
            <person name="Rash S."/>
            <person name="Rose J.K."/>
            <person name="Sakihama Y."/>
            <person name="Salamov A.A."/>
            <person name="Savidor A."/>
            <person name="Scheuring C.F."/>
            <person name="Smith B.M."/>
            <person name="Sobral B.W."/>
            <person name="Terry A."/>
            <person name="Torto-Alalibo T.A."/>
            <person name="Win J."/>
            <person name="Xu Z."/>
            <person name="Zhang H."/>
            <person name="Grigoriev I.V."/>
            <person name="Rokhsar D.S."/>
            <person name="Boore J.L."/>
        </authorList>
    </citation>
    <scope>NUCLEOTIDE SEQUENCE [LARGE SCALE GENOMIC DNA]</scope>
    <source>
        <strain evidence="3">Pr102</strain>
    </source>
</reference>
<keyword evidence="3" id="KW-1185">Reference proteome</keyword>
<feature type="compositionally biased region" description="Low complexity" evidence="1">
    <location>
        <begin position="91"/>
        <end position="100"/>
    </location>
</feature>
<accession>H3GLB6</accession>
<feature type="region of interest" description="Disordered" evidence="1">
    <location>
        <begin position="79"/>
        <end position="113"/>
    </location>
</feature>
<dbReference type="Proteomes" id="UP000005238">
    <property type="component" value="Unassembled WGS sequence"/>
</dbReference>
<evidence type="ECO:0000313" key="2">
    <source>
        <dbReference type="EnsemblProtists" id="Phyra77156"/>
    </source>
</evidence>
<reference evidence="2" key="2">
    <citation type="submission" date="2015-06" db="UniProtKB">
        <authorList>
            <consortium name="EnsemblProtists"/>
        </authorList>
    </citation>
    <scope>IDENTIFICATION</scope>
    <source>
        <strain evidence="2">Pr102</strain>
    </source>
</reference>
<dbReference type="AlphaFoldDB" id="H3GLB6"/>
<dbReference type="EMBL" id="DS566019">
    <property type="status" value="NOT_ANNOTATED_CDS"/>
    <property type="molecule type" value="Genomic_DNA"/>
</dbReference>
<organism evidence="2 3">
    <name type="scientific">Phytophthora ramorum</name>
    <name type="common">Sudden oak death agent</name>
    <dbReference type="NCBI Taxonomy" id="164328"/>
    <lineage>
        <taxon>Eukaryota</taxon>
        <taxon>Sar</taxon>
        <taxon>Stramenopiles</taxon>
        <taxon>Oomycota</taxon>
        <taxon>Peronosporomycetes</taxon>
        <taxon>Peronosporales</taxon>
        <taxon>Peronosporaceae</taxon>
        <taxon>Phytophthora</taxon>
    </lineage>
</organism>
<evidence type="ECO:0000313" key="3">
    <source>
        <dbReference type="Proteomes" id="UP000005238"/>
    </source>
</evidence>